<feature type="transmembrane region" description="Helical" evidence="1">
    <location>
        <begin position="93"/>
        <end position="114"/>
    </location>
</feature>
<organism evidence="2 3">
    <name type="scientific">Thermococcus celericrescens</name>
    <dbReference type="NCBI Taxonomy" id="227598"/>
    <lineage>
        <taxon>Archaea</taxon>
        <taxon>Methanobacteriati</taxon>
        <taxon>Methanobacteriota</taxon>
        <taxon>Thermococci</taxon>
        <taxon>Thermococcales</taxon>
        <taxon>Thermococcaceae</taxon>
        <taxon>Thermococcus</taxon>
    </lineage>
</organism>
<accession>A0A100XX59</accession>
<sequence length="145" mass="16506">MKVALPYLLPGVFWCAYYYYFVREILNKQRVPLEERIWYVLFLMIGITGIFTGAALSSTGTQFLISVVIWVFILIILGRAEERIKNAVNTLRTHSGILLPAIFVATGTLVYIGVPAPLHITYLLTFIAIGGTIYEWELEEKTQRC</sequence>
<keyword evidence="1" id="KW-0472">Membrane</keyword>
<proteinExistence type="predicted"/>
<dbReference type="Proteomes" id="UP000053462">
    <property type="component" value="Unassembled WGS sequence"/>
</dbReference>
<dbReference type="AlphaFoldDB" id="A0A100XX59"/>
<dbReference type="STRING" id="227598.APY94_08320"/>
<dbReference type="EMBL" id="LLYW01000029">
    <property type="protein sequence ID" value="KUH32781.1"/>
    <property type="molecule type" value="Genomic_DNA"/>
</dbReference>
<keyword evidence="3" id="KW-1185">Reference proteome</keyword>
<feature type="transmembrane region" description="Helical" evidence="1">
    <location>
        <begin position="6"/>
        <end position="26"/>
    </location>
</feature>
<keyword evidence="1" id="KW-0812">Transmembrane</keyword>
<reference evidence="2 3" key="1">
    <citation type="submission" date="2015-10" db="EMBL/GenBank/DDBJ databases">
        <title>Draft genome sequence of Thermococcus celericrescens strain DSM 17994.</title>
        <authorList>
            <person name="Hong S.-J."/>
            <person name="Park C.-E."/>
            <person name="Shin J.-H."/>
        </authorList>
    </citation>
    <scope>NUCLEOTIDE SEQUENCE [LARGE SCALE GENOMIC DNA]</scope>
    <source>
        <strain evidence="2 3">DSM 17994</strain>
    </source>
</reference>
<evidence type="ECO:0000313" key="3">
    <source>
        <dbReference type="Proteomes" id="UP000053462"/>
    </source>
</evidence>
<comment type="caution">
    <text evidence="2">The sequence shown here is derived from an EMBL/GenBank/DDBJ whole genome shotgun (WGS) entry which is preliminary data.</text>
</comment>
<feature type="transmembrane region" description="Helical" evidence="1">
    <location>
        <begin position="120"/>
        <end position="136"/>
    </location>
</feature>
<name>A0A100XX59_9EURY</name>
<protein>
    <submittedName>
        <fullName evidence="2">Uncharacterized protein</fullName>
    </submittedName>
</protein>
<dbReference type="RefSeq" id="WP_157065510.1">
    <property type="nucleotide sequence ID" value="NZ_LLYW01000029.1"/>
</dbReference>
<evidence type="ECO:0000313" key="2">
    <source>
        <dbReference type="EMBL" id="KUH32781.1"/>
    </source>
</evidence>
<dbReference type="OrthoDB" id="101734at2157"/>
<feature type="transmembrane region" description="Helical" evidence="1">
    <location>
        <begin position="63"/>
        <end position="81"/>
    </location>
</feature>
<evidence type="ECO:0000256" key="1">
    <source>
        <dbReference type="SAM" id="Phobius"/>
    </source>
</evidence>
<keyword evidence="1" id="KW-1133">Transmembrane helix</keyword>
<feature type="transmembrane region" description="Helical" evidence="1">
    <location>
        <begin position="38"/>
        <end position="57"/>
    </location>
</feature>
<gene>
    <name evidence="2" type="ORF">APY94_08320</name>
</gene>